<sequence>MTKKQFQKLCELVKDEIYKRAPKDTGNLSSNALRIEYVTPDECKIYIDQSIAPYMPYTNEKWIAPRWKGKKNPNEGWWQGAIAVAVQVIAAEFNVEDIEEK</sequence>
<reference evidence="1" key="1">
    <citation type="journal article" date="2021" name="Proc. Natl. Acad. Sci. U.S.A.">
        <title>A Catalog of Tens of Thousands of Viruses from Human Metagenomes Reveals Hidden Associations with Chronic Diseases.</title>
        <authorList>
            <person name="Tisza M.J."/>
            <person name="Buck C.B."/>
        </authorList>
    </citation>
    <scope>NUCLEOTIDE SEQUENCE</scope>
    <source>
        <strain evidence="1">CttDR14</strain>
    </source>
</reference>
<accession>A0A8S5M2D1</accession>
<dbReference type="EMBL" id="BK014798">
    <property type="protein sequence ID" value="DAD76304.1"/>
    <property type="molecule type" value="Genomic_DNA"/>
</dbReference>
<evidence type="ECO:0000313" key="1">
    <source>
        <dbReference type="EMBL" id="DAD76304.1"/>
    </source>
</evidence>
<proteinExistence type="predicted"/>
<protein>
    <submittedName>
        <fullName evidence="1">Tail component</fullName>
    </submittedName>
</protein>
<name>A0A8S5M2D1_9CAUD</name>
<organism evidence="1">
    <name type="scientific">Siphoviridae sp. cttDR14</name>
    <dbReference type="NCBI Taxonomy" id="2826490"/>
    <lineage>
        <taxon>Viruses</taxon>
        <taxon>Duplodnaviria</taxon>
        <taxon>Heunggongvirae</taxon>
        <taxon>Uroviricota</taxon>
        <taxon>Caudoviricetes</taxon>
    </lineage>
</organism>